<dbReference type="GO" id="GO:0004750">
    <property type="term" value="F:D-ribulose-phosphate 3-epimerase activity"/>
    <property type="evidence" value="ECO:0007669"/>
    <property type="project" value="UniProtKB-EC"/>
</dbReference>
<dbReference type="Pfam" id="PF00834">
    <property type="entry name" value="Ribul_P_3_epim"/>
    <property type="match status" value="1"/>
</dbReference>
<evidence type="ECO:0000256" key="14">
    <source>
        <dbReference type="ARBA" id="ARBA00057323"/>
    </source>
</evidence>
<feature type="region of interest" description="Disordered" evidence="15">
    <location>
        <begin position="208"/>
        <end position="240"/>
    </location>
</feature>
<keyword evidence="13" id="KW-0119">Carbohydrate metabolism</keyword>
<keyword evidence="8" id="KW-0479">Metal-binding</keyword>
<organism evidence="16 17">
    <name type="scientific">Elliptochloris bilobata</name>
    <dbReference type="NCBI Taxonomy" id="381761"/>
    <lineage>
        <taxon>Eukaryota</taxon>
        <taxon>Viridiplantae</taxon>
        <taxon>Chlorophyta</taxon>
        <taxon>core chlorophytes</taxon>
        <taxon>Trebouxiophyceae</taxon>
        <taxon>Trebouxiophyceae incertae sedis</taxon>
        <taxon>Elliptochloris clade</taxon>
        <taxon>Elliptochloris</taxon>
    </lineage>
</organism>
<comment type="subunit">
    <text evidence="6">Homodimer.</text>
</comment>
<evidence type="ECO:0000256" key="8">
    <source>
        <dbReference type="ARBA" id="ARBA00022723"/>
    </source>
</evidence>
<dbReference type="EC" id="5.1.3.1" evidence="7"/>
<evidence type="ECO:0000256" key="3">
    <source>
        <dbReference type="ARBA" id="ARBA00001947"/>
    </source>
</evidence>
<evidence type="ECO:0000256" key="2">
    <source>
        <dbReference type="ARBA" id="ARBA00001936"/>
    </source>
</evidence>
<dbReference type="GO" id="GO:0005975">
    <property type="term" value="P:carbohydrate metabolic process"/>
    <property type="evidence" value="ECO:0007669"/>
    <property type="project" value="InterPro"/>
</dbReference>
<evidence type="ECO:0000256" key="11">
    <source>
        <dbReference type="ARBA" id="ARBA00023211"/>
    </source>
</evidence>
<sequence>MDGHFVNNWTFGPCLVAAVARTLRQHSAIAPPICDCHLYATAPQDWVEELQRAGASLFTFHLEALGGGQCSPQGAWPRSESVVKLTRRIREAGMAAGIALVPSTPAEAVEPYASAGDIDLVLLLSVEPGFGGQAFQRGVLPKAAYLRRRFPDLHIQMDGGIGPGETVEAAAEAGVNIVVAGSAIFGRSDERRSADDMRQTIEAMRRSLCAAGQPPDKSAGGQASGEPREGVPGGRCSVLA</sequence>
<evidence type="ECO:0000256" key="10">
    <source>
        <dbReference type="ARBA" id="ARBA00023004"/>
    </source>
</evidence>
<proteinExistence type="inferred from homology"/>
<dbReference type="GO" id="GO:1901135">
    <property type="term" value="P:carbohydrate derivative metabolic process"/>
    <property type="evidence" value="ECO:0007669"/>
    <property type="project" value="UniProtKB-ARBA"/>
</dbReference>
<evidence type="ECO:0000256" key="15">
    <source>
        <dbReference type="SAM" id="MobiDB-lite"/>
    </source>
</evidence>
<dbReference type="InterPro" id="IPR013785">
    <property type="entry name" value="Aldolase_TIM"/>
</dbReference>
<evidence type="ECO:0000256" key="5">
    <source>
        <dbReference type="ARBA" id="ARBA00009541"/>
    </source>
</evidence>
<comment type="catalytic activity">
    <reaction evidence="1">
        <text>D-ribulose 5-phosphate = D-xylulose 5-phosphate</text>
        <dbReference type="Rhea" id="RHEA:13677"/>
        <dbReference type="ChEBI" id="CHEBI:57737"/>
        <dbReference type="ChEBI" id="CHEBI:58121"/>
        <dbReference type="EC" id="5.1.3.1"/>
    </reaction>
</comment>
<dbReference type="InterPro" id="IPR011060">
    <property type="entry name" value="RibuloseP-bd_barrel"/>
</dbReference>
<gene>
    <name evidence="16" type="ORF">WJX81_001188</name>
</gene>
<evidence type="ECO:0000313" key="17">
    <source>
        <dbReference type="Proteomes" id="UP001445335"/>
    </source>
</evidence>
<dbReference type="AlphaFoldDB" id="A0AAW1PZU2"/>
<comment type="similarity">
    <text evidence="5">Belongs to the ribulose-phosphate 3-epimerase family.</text>
</comment>
<keyword evidence="11" id="KW-0464">Manganese</keyword>
<dbReference type="GO" id="GO:0046496">
    <property type="term" value="P:nicotinamide nucleotide metabolic process"/>
    <property type="evidence" value="ECO:0007669"/>
    <property type="project" value="UniProtKB-ARBA"/>
</dbReference>
<comment type="cofactor">
    <cofactor evidence="4">
        <name>Fe(2+)</name>
        <dbReference type="ChEBI" id="CHEBI:29033"/>
    </cofactor>
</comment>
<comment type="cofactor">
    <cofactor evidence="2">
        <name>Mn(2+)</name>
        <dbReference type="ChEBI" id="CHEBI:29035"/>
    </cofactor>
</comment>
<dbReference type="Gene3D" id="3.20.20.70">
    <property type="entry name" value="Aldolase class I"/>
    <property type="match status" value="1"/>
</dbReference>
<keyword evidence="9" id="KW-0862">Zinc</keyword>
<dbReference type="CDD" id="cd00429">
    <property type="entry name" value="RPE"/>
    <property type="match status" value="1"/>
</dbReference>
<evidence type="ECO:0000256" key="6">
    <source>
        <dbReference type="ARBA" id="ARBA00011738"/>
    </source>
</evidence>
<name>A0AAW1PZU2_9CHLO</name>
<dbReference type="GO" id="GO:0006163">
    <property type="term" value="P:purine nucleotide metabolic process"/>
    <property type="evidence" value="ECO:0007669"/>
    <property type="project" value="UniProtKB-ARBA"/>
</dbReference>
<reference evidence="16 17" key="1">
    <citation type="journal article" date="2024" name="Nat. Commun.">
        <title>Phylogenomics reveals the evolutionary origins of lichenization in chlorophyte algae.</title>
        <authorList>
            <person name="Puginier C."/>
            <person name="Libourel C."/>
            <person name="Otte J."/>
            <person name="Skaloud P."/>
            <person name="Haon M."/>
            <person name="Grisel S."/>
            <person name="Petersen M."/>
            <person name="Berrin J.G."/>
            <person name="Delaux P.M."/>
            <person name="Dal Grande F."/>
            <person name="Keller J."/>
        </authorList>
    </citation>
    <scope>NUCLEOTIDE SEQUENCE [LARGE SCALE GENOMIC DNA]</scope>
    <source>
        <strain evidence="16 17">SAG 245.80</strain>
    </source>
</reference>
<evidence type="ECO:0000256" key="12">
    <source>
        <dbReference type="ARBA" id="ARBA00023235"/>
    </source>
</evidence>
<comment type="caution">
    <text evidence="16">The sequence shown here is derived from an EMBL/GenBank/DDBJ whole genome shotgun (WGS) entry which is preliminary data.</text>
</comment>
<evidence type="ECO:0000256" key="1">
    <source>
        <dbReference type="ARBA" id="ARBA00001782"/>
    </source>
</evidence>
<comment type="function">
    <text evidence="14">Catalyzes the reversible epimerization of D-ribulose 5-phosphate to D-xylulose 5-phosphate.</text>
</comment>
<evidence type="ECO:0000256" key="9">
    <source>
        <dbReference type="ARBA" id="ARBA00022833"/>
    </source>
</evidence>
<keyword evidence="10" id="KW-0408">Iron</keyword>
<dbReference type="EMBL" id="JALJOU010000124">
    <property type="protein sequence ID" value="KAK9819251.1"/>
    <property type="molecule type" value="Genomic_DNA"/>
</dbReference>
<dbReference type="InterPro" id="IPR000056">
    <property type="entry name" value="Ribul_P_3_epim-like"/>
</dbReference>
<evidence type="ECO:0000256" key="13">
    <source>
        <dbReference type="ARBA" id="ARBA00023277"/>
    </source>
</evidence>
<keyword evidence="12" id="KW-0413">Isomerase</keyword>
<evidence type="ECO:0000313" key="16">
    <source>
        <dbReference type="EMBL" id="KAK9819251.1"/>
    </source>
</evidence>
<evidence type="ECO:0000256" key="4">
    <source>
        <dbReference type="ARBA" id="ARBA00001954"/>
    </source>
</evidence>
<protein>
    <recommendedName>
        <fullName evidence="7">ribulose-phosphate 3-epimerase</fullName>
        <ecNumber evidence="7">5.1.3.1</ecNumber>
    </recommendedName>
</protein>
<dbReference type="SUPFAM" id="SSF51366">
    <property type="entry name" value="Ribulose-phoshate binding barrel"/>
    <property type="match status" value="1"/>
</dbReference>
<dbReference type="GO" id="GO:0006091">
    <property type="term" value="P:generation of precursor metabolites and energy"/>
    <property type="evidence" value="ECO:0007669"/>
    <property type="project" value="UniProtKB-ARBA"/>
</dbReference>
<evidence type="ECO:0000256" key="7">
    <source>
        <dbReference type="ARBA" id="ARBA00013188"/>
    </source>
</evidence>
<dbReference type="FunFam" id="3.20.20.70:FF:000191">
    <property type="entry name" value="ribulose-phosphate 3-epimerase isoform X2"/>
    <property type="match status" value="1"/>
</dbReference>
<comment type="cofactor">
    <cofactor evidence="3">
        <name>Zn(2+)</name>
        <dbReference type="ChEBI" id="CHEBI:29105"/>
    </cofactor>
</comment>
<keyword evidence="17" id="KW-1185">Reference proteome</keyword>
<dbReference type="GO" id="GO:0046872">
    <property type="term" value="F:metal ion binding"/>
    <property type="evidence" value="ECO:0007669"/>
    <property type="project" value="UniProtKB-KW"/>
</dbReference>
<dbReference type="PANTHER" id="PTHR11749">
    <property type="entry name" value="RIBULOSE-5-PHOSPHATE-3-EPIMERASE"/>
    <property type="match status" value="1"/>
</dbReference>
<accession>A0AAW1PZU2</accession>
<dbReference type="Proteomes" id="UP001445335">
    <property type="component" value="Unassembled WGS sequence"/>
</dbReference>